<name>A0A3N2PPT7_SODAK</name>
<reference evidence="12 13" key="1">
    <citation type="journal article" date="2018" name="Mol. Ecol.">
        <title>The obligate alkalophilic soda-lake fungus Sodiomyces alkalinus has shifted to a protein diet.</title>
        <authorList>
            <person name="Grum-Grzhimaylo A.A."/>
            <person name="Falkoski D.L."/>
            <person name="van den Heuvel J."/>
            <person name="Valero-Jimenez C.A."/>
            <person name="Min B."/>
            <person name="Choi I.G."/>
            <person name="Lipzen A."/>
            <person name="Daum C.G."/>
            <person name="Aanen D.K."/>
            <person name="Tsang A."/>
            <person name="Henrissat B."/>
            <person name="Bilanenko E.N."/>
            <person name="de Vries R.P."/>
            <person name="van Kan J.A.L."/>
            <person name="Grigoriev I.V."/>
            <person name="Debets A.J.M."/>
        </authorList>
    </citation>
    <scope>NUCLEOTIDE SEQUENCE [LARGE SCALE GENOMIC DNA]</scope>
    <source>
        <strain evidence="12 13">F11</strain>
    </source>
</reference>
<keyword evidence="5 9" id="KW-0560">Oxidoreductase</keyword>
<dbReference type="GO" id="GO:0016705">
    <property type="term" value="F:oxidoreductase activity, acting on paired donors, with incorporation or reduction of molecular oxygen"/>
    <property type="evidence" value="ECO:0007669"/>
    <property type="project" value="InterPro"/>
</dbReference>
<keyword evidence="11" id="KW-0812">Transmembrane</keyword>
<dbReference type="Gene3D" id="1.10.630.10">
    <property type="entry name" value="Cytochrome P450"/>
    <property type="match status" value="1"/>
</dbReference>
<dbReference type="InterPro" id="IPR001128">
    <property type="entry name" value="Cyt_P450"/>
</dbReference>
<dbReference type="GO" id="GO:0005506">
    <property type="term" value="F:iron ion binding"/>
    <property type="evidence" value="ECO:0007669"/>
    <property type="project" value="InterPro"/>
</dbReference>
<evidence type="ECO:0000256" key="11">
    <source>
        <dbReference type="SAM" id="Phobius"/>
    </source>
</evidence>
<keyword evidence="6 8" id="KW-0408">Iron</keyword>
<dbReference type="InterPro" id="IPR017972">
    <property type="entry name" value="Cyt_P450_CS"/>
</dbReference>
<gene>
    <name evidence="12" type="ORF">SODALDRAFT_335561</name>
</gene>
<dbReference type="EMBL" id="ML119059">
    <property type="protein sequence ID" value="ROT36464.1"/>
    <property type="molecule type" value="Genomic_DNA"/>
</dbReference>
<comment type="cofactor">
    <cofactor evidence="1 8">
        <name>heme</name>
        <dbReference type="ChEBI" id="CHEBI:30413"/>
    </cofactor>
</comment>
<evidence type="ECO:0000256" key="8">
    <source>
        <dbReference type="PIRSR" id="PIRSR602403-1"/>
    </source>
</evidence>
<dbReference type="PANTHER" id="PTHR46206">
    <property type="entry name" value="CYTOCHROME P450"/>
    <property type="match status" value="1"/>
</dbReference>
<dbReference type="Proteomes" id="UP000272025">
    <property type="component" value="Unassembled WGS sequence"/>
</dbReference>
<evidence type="ECO:0000256" key="1">
    <source>
        <dbReference type="ARBA" id="ARBA00001971"/>
    </source>
</evidence>
<evidence type="ECO:0000256" key="2">
    <source>
        <dbReference type="ARBA" id="ARBA00010617"/>
    </source>
</evidence>
<dbReference type="PANTHER" id="PTHR46206:SF1">
    <property type="entry name" value="P450, PUTATIVE (EUROFUNG)-RELATED"/>
    <property type="match status" value="1"/>
</dbReference>
<evidence type="ECO:0000313" key="12">
    <source>
        <dbReference type="EMBL" id="ROT36464.1"/>
    </source>
</evidence>
<dbReference type="PROSITE" id="PS00086">
    <property type="entry name" value="CYTOCHROME_P450"/>
    <property type="match status" value="1"/>
</dbReference>
<dbReference type="GeneID" id="39580972"/>
<feature type="transmembrane region" description="Helical" evidence="11">
    <location>
        <begin position="12"/>
        <end position="35"/>
    </location>
</feature>
<evidence type="ECO:0000256" key="7">
    <source>
        <dbReference type="ARBA" id="ARBA00023033"/>
    </source>
</evidence>
<evidence type="ECO:0000313" key="13">
    <source>
        <dbReference type="Proteomes" id="UP000272025"/>
    </source>
</evidence>
<protein>
    <submittedName>
        <fullName evidence="12">Cytochrome P450</fullName>
    </submittedName>
</protein>
<keyword evidence="4 8" id="KW-0479">Metal-binding</keyword>
<dbReference type="PRINTS" id="PR00465">
    <property type="entry name" value="EP450IV"/>
</dbReference>
<dbReference type="SUPFAM" id="SSF48264">
    <property type="entry name" value="Cytochrome P450"/>
    <property type="match status" value="1"/>
</dbReference>
<keyword evidence="7 9" id="KW-0503">Monooxygenase</keyword>
<evidence type="ECO:0000256" key="3">
    <source>
        <dbReference type="ARBA" id="ARBA00022617"/>
    </source>
</evidence>
<keyword evidence="11" id="KW-0472">Membrane</keyword>
<dbReference type="CDD" id="cd11041">
    <property type="entry name" value="CYP503A1-like"/>
    <property type="match status" value="1"/>
</dbReference>
<organism evidence="12 13">
    <name type="scientific">Sodiomyces alkalinus (strain CBS 110278 / VKM F-3762 / F11)</name>
    <name type="common">Alkaliphilic filamentous fungus</name>
    <dbReference type="NCBI Taxonomy" id="1314773"/>
    <lineage>
        <taxon>Eukaryota</taxon>
        <taxon>Fungi</taxon>
        <taxon>Dikarya</taxon>
        <taxon>Ascomycota</taxon>
        <taxon>Pezizomycotina</taxon>
        <taxon>Sordariomycetes</taxon>
        <taxon>Hypocreomycetidae</taxon>
        <taxon>Glomerellales</taxon>
        <taxon>Plectosphaerellaceae</taxon>
        <taxon>Sodiomyces</taxon>
    </lineage>
</organism>
<evidence type="ECO:0000256" key="9">
    <source>
        <dbReference type="RuleBase" id="RU000461"/>
    </source>
</evidence>
<keyword evidence="13" id="KW-1185">Reference proteome</keyword>
<evidence type="ECO:0000256" key="10">
    <source>
        <dbReference type="SAM" id="MobiDB-lite"/>
    </source>
</evidence>
<evidence type="ECO:0000256" key="4">
    <source>
        <dbReference type="ARBA" id="ARBA00022723"/>
    </source>
</evidence>
<dbReference type="GO" id="GO:0004497">
    <property type="term" value="F:monooxygenase activity"/>
    <property type="evidence" value="ECO:0007669"/>
    <property type="project" value="UniProtKB-KW"/>
</dbReference>
<proteinExistence type="inferred from homology"/>
<accession>A0A3N2PPT7</accession>
<dbReference type="AlphaFoldDB" id="A0A3N2PPT7"/>
<dbReference type="GO" id="GO:0020037">
    <property type="term" value="F:heme binding"/>
    <property type="evidence" value="ECO:0007669"/>
    <property type="project" value="InterPro"/>
</dbReference>
<feature type="binding site" description="axial binding residue" evidence="8">
    <location>
        <position position="508"/>
    </location>
    <ligand>
        <name>heme</name>
        <dbReference type="ChEBI" id="CHEBI:30413"/>
    </ligand>
    <ligandPart>
        <name>Fe</name>
        <dbReference type="ChEBI" id="CHEBI:18248"/>
    </ligandPart>
</feature>
<sequence>MADHQLSLRAQLLDCLTIGRVILSIILFFIGSFVLDYTWRPSYPSSIPMVGHGRGLVNTIRNIANYMFHYREWVIEGYEKHSKSDRAFIIPASLSRPHDIVLPRSQTAWLLERPDHIVSAHEAHNDVLYSDYNLLGRENARTTWYNRVIHKFLARNLPVLVPGLDQEVSHSVDVAFGAGTTPDDYKEVNLWNAWLGVVPQVTNRMLVGRDICRNEEFNKSMVAFVDAFVLNCLILNLIPKILHPVFGRLVTTPNWWHWRKATKHSVPVIEKRLRDFARKEAGDPAYDSWTPPEDFITWTIRLAKAENATAELDPYTISKRLLPIQFAAIHTTVLTGHGVLLDLLSSDPADGVLEGLREEAARVLAEDGEDGQDGQDGQGGGRRWTKNALARLYRLDSAIRESQRVSNFSATLVERKVVAPEGLTNPAEGWHVPQGAYLTFNLQGLHHDPELYDRPEEYDAFRFSRPREAYEALPAEKKDPEEGLRLKKLGMVTTGDAHLAFGHGRHACPGRFFVAHELKMVIAHLLLNYDLRHLTGERPRPKWVGGTIIPPTEATIQIKKRKAATAA</sequence>
<evidence type="ECO:0000256" key="6">
    <source>
        <dbReference type="ARBA" id="ARBA00023004"/>
    </source>
</evidence>
<keyword evidence="11" id="KW-1133">Transmembrane helix</keyword>
<dbReference type="OrthoDB" id="1844152at2759"/>
<dbReference type="InterPro" id="IPR036396">
    <property type="entry name" value="Cyt_P450_sf"/>
</dbReference>
<comment type="similarity">
    <text evidence="2 9">Belongs to the cytochrome P450 family.</text>
</comment>
<dbReference type="InterPro" id="IPR002403">
    <property type="entry name" value="Cyt_P450_E_grp-IV"/>
</dbReference>
<dbReference type="Pfam" id="PF00067">
    <property type="entry name" value="p450"/>
    <property type="match status" value="1"/>
</dbReference>
<feature type="region of interest" description="Disordered" evidence="10">
    <location>
        <begin position="364"/>
        <end position="383"/>
    </location>
</feature>
<dbReference type="RefSeq" id="XP_028464270.1">
    <property type="nucleotide sequence ID" value="XM_028612494.1"/>
</dbReference>
<dbReference type="STRING" id="1314773.A0A3N2PPT7"/>
<evidence type="ECO:0000256" key="5">
    <source>
        <dbReference type="ARBA" id="ARBA00023002"/>
    </source>
</evidence>
<keyword evidence="3 8" id="KW-0349">Heme</keyword>